<sequence length="454" mass="46469">MVAAPLLPRVYLASACVCGASSDNRTQNSLLPARPILNTLSGPSALMPPAAAPPSSASPEFSLRRIAVPAFGPSLLFGVGEGAILPIIPLTARDLGASVPQAALMVALISLGSLLNNVPASLITMRWGERWAIVGAGIWSVLGMLLCFGTSHLGLFAAGCFMVGMSQAVYNLARQSYLTEAVPVAFRARALSTLGGVMRIGMFIGPFLAAAAIHAYGLGAAYAIGVAGAASAAALAMRIPDLVAPPHPAGQPAPAAVTMMSTLRDHRRVFLTIGLGVLLVSAVRASRQAVIPLWAEHLALAPAAASLIYGLAGGIDMLVFYPAGKVMDQKGRRWVAVPSMLIMGTAMVLMPLTSGFWTLLLVSLAIGFGNGIGSGMIMTLGADHSPRHGRAHFLGLWRLMADIGGSCGPVLLSLLAGSLSLAAGIAITGMLAFTAAGTLARWIPSGANSAARDG</sequence>
<evidence type="ECO:0000256" key="4">
    <source>
        <dbReference type="ARBA" id="ARBA00022692"/>
    </source>
</evidence>
<comment type="caution">
    <text evidence="9">The sequence shown here is derived from an EMBL/GenBank/DDBJ whole genome shotgun (WGS) entry which is preliminary data.</text>
</comment>
<reference evidence="9 10" key="1">
    <citation type="submission" date="2024-06" db="EMBL/GenBank/DDBJ databases">
        <title>Sorghum-associated microbial communities from plants grown in Nebraska, USA.</title>
        <authorList>
            <person name="Schachtman D."/>
        </authorList>
    </citation>
    <scope>NUCLEOTIDE SEQUENCE [LARGE SCALE GENOMIC DNA]</scope>
    <source>
        <strain evidence="9 10">2709</strain>
    </source>
</reference>
<evidence type="ECO:0000256" key="7">
    <source>
        <dbReference type="SAM" id="Phobius"/>
    </source>
</evidence>
<dbReference type="SUPFAM" id="SSF103473">
    <property type="entry name" value="MFS general substrate transporter"/>
    <property type="match status" value="1"/>
</dbReference>
<feature type="transmembrane region" description="Helical" evidence="7">
    <location>
        <begin position="66"/>
        <end position="88"/>
    </location>
</feature>
<comment type="subcellular location">
    <subcellularLocation>
        <location evidence="1">Cell membrane</location>
        <topology evidence="1">Multi-pass membrane protein</topology>
    </subcellularLocation>
</comment>
<keyword evidence="4 7" id="KW-0812">Transmembrane</keyword>
<dbReference type="InterPro" id="IPR036259">
    <property type="entry name" value="MFS_trans_sf"/>
</dbReference>
<evidence type="ECO:0000259" key="8">
    <source>
        <dbReference type="PROSITE" id="PS50850"/>
    </source>
</evidence>
<dbReference type="PANTHER" id="PTHR23517">
    <property type="entry name" value="RESISTANCE PROTEIN MDTM, PUTATIVE-RELATED-RELATED"/>
    <property type="match status" value="1"/>
</dbReference>
<dbReference type="InterPro" id="IPR050171">
    <property type="entry name" value="MFS_Transporters"/>
</dbReference>
<name>A0ABV2QDH5_9BURK</name>
<keyword evidence="2" id="KW-0813">Transport</keyword>
<evidence type="ECO:0000256" key="1">
    <source>
        <dbReference type="ARBA" id="ARBA00004651"/>
    </source>
</evidence>
<organism evidence="9 10">
    <name type="scientific">Ottowia thiooxydans</name>
    <dbReference type="NCBI Taxonomy" id="219182"/>
    <lineage>
        <taxon>Bacteria</taxon>
        <taxon>Pseudomonadati</taxon>
        <taxon>Pseudomonadota</taxon>
        <taxon>Betaproteobacteria</taxon>
        <taxon>Burkholderiales</taxon>
        <taxon>Comamonadaceae</taxon>
        <taxon>Ottowia</taxon>
    </lineage>
</organism>
<feature type="transmembrane region" description="Helical" evidence="7">
    <location>
        <begin position="356"/>
        <end position="381"/>
    </location>
</feature>
<feature type="transmembrane region" description="Helical" evidence="7">
    <location>
        <begin position="393"/>
        <end position="415"/>
    </location>
</feature>
<feature type="transmembrane region" description="Helical" evidence="7">
    <location>
        <begin position="298"/>
        <end position="321"/>
    </location>
</feature>
<feature type="domain" description="Major facilitator superfamily (MFS) profile" evidence="8">
    <location>
        <begin position="66"/>
        <end position="441"/>
    </location>
</feature>
<feature type="transmembrane region" description="Helical" evidence="7">
    <location>
        <begin position="421"/>
        <end position="443"/>
    </location>
</feature>
<evidence type="ECO:0000256" key="6">
    <source>
        <dbReference type="ARBA" id="ARBA00023136"/>
    </source>
</evidence>
<keyword evidence="10" id="KW-1185">Reference proteome</keyword>
<dbReference type="Pfam" id="PF07690">
    <property type="entry name" value="MFS_1"/>
    <property type="match status" value="1"/>
</dbReference>
<keyword evidence="6 7" id="KW-0472">Membrane</keyword>
<feature type="transmembrane region" description="Helical" evidence="7">
    <location>
        <begin position="269"/>
        <end position="286"/>
    </location>
</feature>
<dbReference type="InterPro" id="IPR011701">
    <property type="entry name" value="MFS"/>
</dbReference>
<evidence type="ECO:0000256" key="3">
    <source>
        <dbReference type="ARBA" id="ARBA00022475"/>
    </source>
</evidence>
<dbReference type="InterPro" id="IPR020846">
    <property type="entry name" value="MFS_dom"/>
</dbReference>
<evidence type="ECO:0000313" key="9">
    <source>
        <dbReference type="EMBL" id="MET4579089.1"/>
    </source>
</evidence>
<feature type="transmembrane region" description="Helical" evidence="7">
    <location>
        <begin position="333"/>
        <end position="350"/>
    </location>
</feature>
<keyword evidence="5 7" id="KW-1133">Transmembrane helix</keyword>
<gene>
    <name evidence="9" type="ORF">ABIE13_004212</name>
</gene>
<proteinExistence type="predicted"/>
<feature type="transmembrane region" description="Helical" evidence="7">
    <location>
        <begin position="100"/>
        <end position="119"/>
    </location>
</feature>
<evidence type="ECO:0000256" key="5">
    <source>
        <dbReference type="ARBA" id="ARBA00022989"/>
    </source>
</evidence>
<evidence type="ECO:0000313" key="10">
    <source>
        <dbReference type="Proteomes" id="UP001549320"/>
    </source>
</evidence>
<dbReference type="EMBL" id="JBEPSH010000008">
    <property type="protein sequence ID" value="MET4579089.1"/>
    <property type="molecule type" value="Genomic_DNA"/>
</dbReference>
<dbReference type="PROSITE" id="PS50850">
    <property type="entry name" value="MFS"/>
    <property type="match status" value="1"/>
</dbReference>
<dbReference type="PANTHER" id="PTHR23517:SF3">
    <property type="entry name" value="INTEGRAL MEMBRANE TRANSPORT PROTEIN"/>
    <property type="match status" value="1"/>
</dbReference>
<dbReference type="Gene3D" id="1.20.1250.20">
    <property type="entry name" value="MFS general substrate transporter like domains"/>
    <property type="match status" value="2"/>
</dbReference>
<accession>A0ABV2QDH5</accession>
<feature type="transmembrane region" description="Helical" evidence="7">
    <location>
        <begin position="131"/>
        <end position="149"/>
    </location>
</feature>
<dbReference type="Proteomes" id="UP001549320">
    <property type="component" value="Unassembled WGS sequence"/>
</dbReference>
<evidence type="ECO:0000256" key="2">
    <source>
        <dbReference type="ARBA" id="ARBA00022448"/>
    </source>
</evidence>
<keyword evidence="3" id="KW-1003">Cell membrane</keyword>
<protein>
    <submittedName>
        <fullName evidence="9">MFS family permease</fullName>
    </submittedName>
</protein>